<name>A0A9W7XR97_9FUNG</name>
<feature type="compositionally biased region" description="Polar residues" evidence="3">
    <location>
        <begin position="332"/>
        <end position="347"/>
    </location>
</feature>
<feature type="transmembrane region" description="Helical" evidence="4">
    <location>
        <begin position="645"/>
        <end position="667"/>
    </location>
</feature>
<sequence>MVRAASSKRPCHNGITYAVYSLPECTANMSGPETGPQQFTDIARGGQSVFKSKKRSACQTLSALLLSVTLALAPLQSCQALATASASALASASRMGSHGPYHNNNYNQNQQFAMGTEPHSRWIRSGKRNARAAMVPRDSYYTDNVSARWSHTSVIADQTMYIFGGKKSTGNSESDYASSCLSINLSVKFSTSSIPWEHACENNGPMIADHSAAINSDINMVVLFGGTMPANTDRRSAVHLFSAQIGFWSTPSDRKFPNALVGHTAVLQDPTGDMLIYGGRLLSADQLSNSTLLMVTDTQRHGYVVSPPPIGFTSIKASSSSALSSPLVSPTGGANNTLSGTDSASSATANNISDAASSLASLSAVETASATQEETDLGTLPDTASSVTRTSSTLSSKVTSSTKRTSSKASLSKSGTSAKTTKPTSASTLKSATKAVEERDLVLRGNNDSDDNDNSELMSWTNDTLPAGVSGRVGHTANIINDIDMVILGGSDRTKLINMNIVYVYSASLRRWTRRTATGNAPIARRDHVATVVNKTLIVIHGGANFNFTKAFDDVAVLDTDTWIWSKPNVTAAPEARYAHSAVQAGPFMLITFGNTLSDSTKLASSDYGLYILDTSSWQFVTQFEPSRAGLVMHYKSTKLAGATIFGLFVACAAGLSVLLILGYIGCMHYYNKHPRLSDSGENTAMLPTTELRSIGRQLTAKFSTQQQRQRRKAQAESKRLTLGPKLNSTDHLISSDKGFMMQMYPSTPSSPAFSQGNARRLSNIPKPADNASLRIMFDLSRDSSLEKGFTMNSMSTSAADKRKSPQAEDSLLSRRTHLDNVQLPTGLRNRDDLDGGRGVVANNDRNDESMLDPLSSTDGSWSRPMTASSQMSQKSKHVSDMLPRIVGSRLTLPAESATALARYRFDELEDSSHTETVPSIPAHILSGISDSKGDKAGGSTSDVNTSELLQPPVMPAVHNDGTSRDQPGRPESRDSVNSATQRSSAQPATGTEINSNPSNLNMSFRDSIDINAMFSSNQQFFVANPDD</sequence>
<dbReference type="PANTHER" id="PTHR46093">
    <property type="entry name" value="ACYL-COA-BINDING DOMAIN-CONTAINING PROTEIN 5"/>
    <property type="match status" value="1"/>
</dbReference>
<dbReference type="Proteomes" id="UP001145021">
    <property type="component" value="Unassembled WGS sequence"/>
</dbReference>
<dbReference type="Gene3D" id="2.120.10.80">
    <property type="entry name" value="Kelch-type beta propeller"/>
    <property type="match status" value="2"/>
</dbReference>
<reference evidence="5" key="1">
    <citation type="submission" date="2022-07" db="EMBL/GenBank/DDBJ databases">
        <title>Phylogenomic reconstructions and comparative analyses of Kickxellomycotina fungi.</title>
        <authorList>
            <person name="Reynolds N.K."/>
            <person name="Stajich J.E."/>
            <person name="Barry K."/>
            <person name="Grigoriev I.V."/>
            <person name="Crous P."/>
            <person name="Smith M.E."/>
        </authorList>
    </citation>
    <scope>NUCLEOTIDE SEQUENCE</scope>
    <source>
        <strain evidence="5">NBRC 105413</strain>
    </source>
</reference>
<gene>
    <name evidence="5" type="ORF">LPJ64_000791</name>
</gene>
<dbReference type="SUPFAM" id="SSF117281">
    <property type="entry name" value="Kelch motif"/>
    <property type="match status" value="2"/>
</dbReference>
<evidence type="ECO:0008006" key="7">
    <source>
        <dbReference type="Google" id="ProtNLM"/>
    </source>
</evidence>
<keyword evidence="6" id="KW-1185">Reference proteome</keyword>
<feature type="region of interest" description="Disordered" evidence="3">
    <location>
        <begin position="370"/>
        <end position="459"/>
    </location>
</feature>
<feature type="compositionally biased region" description="Basic and acidic residues" evidence="3">
    <location>
        <begin position="962"/>
        <end position="975"/>
    </location>
</feature>
<proteinExistence type="predicted"/>
<feature type="region of interest" description="Disordered" evidence="3">
    <location>
        <begin position="790"/>
        <end position="880"/>
    </location>
</feature>
<organism evidence="5 6">
    <name type="scientific">Coemansia asiatica</name>
    <dbReference type="NCBI Taxonomy" id="1052880"/>
    <lineage>
        <taxon>Eukaryota</taxon>
        <taxon>Fungi</taxon>
        <taxon>Fungi incertae sedis</taxon>
        <taxon>Zoopagomycota</taxon>
        <taxon>Kickxellomycotina</taxon>
        <taxon>Kickxellomycetes</taxon>
        <taxon>Kickxellales</taxon>
        <taxon>Kickxellaceae</taxon>
        <taxon>Coemansia</taxon>
    </lineage>
</organism>
<feature type="region of interest" description="Disordered" evidence="3">
    <location>
        <begin position="323"/>
        <end position="347"/>
    </location>
</feature>
<feature type="compositionally biased region" description="Polar residues" evidence="3">
    <location>
        <begin position="976"/>
        <end position="1004"/>
    </location>
</feature>
<evidence type="ECO:0000256" key="1">
    <source>
        <dbReference type="ARBA" id="ARBA00022441"/>
    </source>
</evidence>
<comment type="caution">
    <text evidence="5">The sequence shown here is derived from an EMBL/GenBank/DDBJ whole genome shotgun (WGS) entry which is preliminary data.</text>
</comment>
<accession>A0A9W7XR97</accession>
<evidence type="ECO:0000313" key="6">
    <source>
        <dbReference type="Proteomes" id="UP001145021"/>
    </source>
</evidence>
<dbReference type="EMBL" id="JANBOH010000017">
    <property type="protein sequence ID" value="KAJ1647905.1"/>
    <property type="molecule type" value="Genomic_DNA"/>
</dbReference>
<feature type="compositionally biased region" description="Polar residues" evidence="3">
    <location>
        <begin position="855"/>
        <end position="874"/>
    </location>
</feature>
<dbReference type="AlphaFoldDB" id="A0A9W7XR97"/>
<feature type="compositionally biased region" description="Low complexity" evidence="3">
    <location>
        <begin position="383"/>
        <end position="434"/>
    </location>
</feature>
<keyword evidence="2" id="KW-0677">Repeat</keyword>
<evidence type="ECO:0000256" key="2">
    <source>
        <dbReference type="ARBA" id="ARBA00022737"/>
    </source>
</evidence>
<feature type="compositionally biased region" description="Polar residues" evidence="3">
    <location>
        <begin position="939"/>
        <end position="949"/>
    </location>
</feature>
<keyword evidence="4" id="KW-1133">Transmembrane helix</keyword>
<keyword evidence="1" id="KW-0880">Kelch repeat</keyword>
<dbReference type="InterPro" id="IPR015915">
    <property type="entry name" value="Kelch-typ_b-propeller"/>
</dbReference>
<feature type="region of interest" description="Disordered" evidence="3">
    <location>
        <begin position="910"/>
        <end position="1004"/>
    </location>
</feature>
<evidence type="ECO:0000256" key="4">
    <source>
        <dbReference type="SAM" id="Phobius"/>
    </source>
</evidence>
<dbReference type="PANTHER" id="PTHR46093:SF3">
    <property type="entry name" value="ACYL-COA-BINDING DOMAIN-CONTAINING PROTEIN 4"/>
    <property type="match status" value="1"/>
</dbReference>
<keyword evidence="4" id="KW-0472">Membrane</keyword>
<keyword evidence="4" id="KW-0812">Transmembrane</keyword>
<protein>
    <recommendedName>
        <fullName evidence="7">Galactose oxidase</fullName>
    </recommendedName>
</protein>
<dbReference type="Pfam" id="PF24681">
    <property type="entry name" value="Kelch_KLHDC2_KLHL20_DRC7"/>
    <property type="match status" value="1"/>
</dbReference>
<evidence type="ECO:0000313" key="5">
    <source>
        <dbReference type="EMBL" id="KAJ1647905.1"/>
    </source>
</evidence>
<evidence type="ECO:0000256" key="3">
    <source>
        <dbReference type="SAM" id="MobiDB-lite"/>
    </source>
</evidence>